<dbReference type="InterPro" id="IPR019392">
    <property type="entry name" value="Miga"/>
</dbReference>
<evidence type="ECO:0000256" key="9">
    <source>
        <dbReference type="ARBA" id="ARBA00041863"/>
    </source>
</evidence>
<feature type="compositionally biased region" description="Low complexity" evidence="10">
    <location>
        <begin position="121"/>
        <end position="144"/>
    </location>
</feature>
<dbReference type="OrthoDB" id="8880065at2759"/>
<comment type="subcellular location">
    <subcellularLocation>
        <location evidence="1">Mitochondrion outer membrane</location>
        <topology evidence="1">Multi-pass membrane protein</topology>
    </subcellularLocation>
</comment>
<dbReference type="PANTHER" id="PTHR21508">
    <property type="entry name" value="MITOGUARDIN"/>
    <property type="match status" value="1"/>
</dbReference>
<reference evidence="11 12" key="1">
    <citation type="submission" date="2021-06" db="EMBL/GenBank/DDBJ databases">
        <title>Chromosome-level genome assembly of the red-tail catfish (Hemibagrus wyckioides).</title>
        <authorList>
            <person name="Shao F."/>
        </authorList>
    </citation>
    <scope>NUCLEOTIDE SEQUENCE [LARGE SCALE GENOMIC DNA]</scope>
    <source>
        <strain evidence="11">EC202008001</strain>
        <tissue evidence="11">Blood</tissue>
    </source>
</reference>
<organism evidence="11 12">
    <name type="scientific">Hemibagrus wyckioides</name>
    <dbReference type="NCBI Taxonomy" id="337641"/>
    <lineage>
        <taxon>Eukaryota</taxon>
        <taxon>Metazoa</taxon>
        <taxon>Chordata</taxon>
        <taxon>Craniata</taxon>
        <taxon>Vertebrata</taxon>
        <taxon>Euteleostomi</taxon>
        <taxon>Actinopterygii</taxon>
        <taxon>Neopterygii</taxon>
        <taxon>Teleostei</taxon>
        <taxon>Ostariophysi</taxon>
        <taxon>Siluriformes</taxon>
        <taxon>Bagridae</taxon>
        <taxon>Hemibagrus</taxon>
    </lineage>
</organism>
<keyword evidence="3" id="KW-0812">Transmembrane</keyword>
<evidence type="ECO:0000256" key="5">
    <source>
        <dbReference type="ARBA" id="ARBA00022989"/>
    </source>
</evidence>
<evidence type="ECO:0000256" key="3">
    <source>
        <dbReference type="ARBA" id="ARBA00022692"/>
    </source>
</evidence>
<sequence length="581" mass="64662">MSMRHTEGVSIMQALAMTVAEIPVFLYSTFGQSIFSQLRLNPSLKKVLFATALGSVALALTAHHLKRRSRKRKQVTEKAAPKTVGVPEQLVRSGRPTSLKRGPFPGRQMLSPSTRSNDTMSGISSLAASKHSSSSHTSARLPASPNQSAAVASTWEAEPVAEEPGAMEDANAENLYLIGMELFEEALQKWEQALNIRHQTQSNSSANSLTRQGAALTPETRNRKFAEKLESLLHRAYHLQEDFGSTIPADSLLADLESEGTLILPLVESSHGVRDDDAATITSDDSFFSAAELFDTFSPDEVYQPLKPAALYEEALSLVREGKVECRSLRTELLECYSDQDFLAKLHCVRQAFHVLLVDETHKNFFMETGKQMINGLMIKANKSPKAFLESYQDMLLYTQREETWPTTKMELEGRGVVCMNFFDIVLDFILMDAFEDLENPPTSVVAVLRNRWLSDSFKETALATACWSVLKAKRRLLMVPDGFISHFYAISEHVSPVLAFGFLGPRQHLTEVCTIFKQQIVQYLKDMFDHDKVRFTSTQSLAEDVLSLSHRRTDILLGYLGIDSLPEANGALPASTGTQD</sequence>
<evidence type="ECO:0000256" key="7">
    <source>
        <dbReference type="ARBA" id="ARBA00023136"/>
    </source>
</evidence>
<dbReference type="EMBL" id="JAHKSW010000018">
    <property type="protein sequence ID" value="KAG7320890.1"/>
    <property type="molecule type" value="Genomic_DNA"/>
</dbReference>
<dbReference type="GO" id="GO:0005741">
    <property type="term" value="C:mitochondrial outer membrane"/>
    <property type="evidence" value="ECO:0007669"/>
    <property type="project" value="UniProtKB-SubCell"/>
</dbReference>
<keyword evidence="12" id="KW-1185">Reference proteome</keyword>
<name>A0A9D3NEX3_9TELE</name>
<evidence type="ECO:0000256" key="8">
    <source>
        <dbReference type="ARBA" id="ARBA00040959"/>
    </source>
</evidence>
<comment type="similarity">
    <text evidence="2">Belongs to the mitoguardin family.</text>
</comment>
<evidence type="ECO:0000313" key="11">
    <source>
        <dbReference type="EMBL" id="KAG7320890.1"/>
    </source>
</evidence>
<evidence type="ECO:0000256" key="10">
    <source>
        <dbReference type="SAM" id="MobiDB-lite"/>
    </source>
</evidence>
<dbReference type="Proteomes" id="UP000824219">
    <property type="component" value="Linkage Group LG18"/>
</dbReference>
<keyword evidence="6" id="KW-0496">Mitochondrion</keyword>
<keyword evidence="7" id="KW-0472">Membrane</keyword>
<dbReference type="GO" id="GO:0008053">
    <property type="term" value="P:mitochondrial fusion"/>
    <property type="evidence" value="ECO:0007669"/>
    <property type="project" value="InterPro"/>
</dbReference>
<keyword evidence="5" id="KW-1133">Transmembrane helix</keyword>
<evidence type="ECO:0000256" key="1">
    <source>
        <dbReference type="ARBA" id="ARBA00004374"/>
    </source>
</evidence>
<dbReference type="Pfam" id="PF10265">
    <property type="entry name" value="Miga"/>
    <property type="match status" value="1"/>
</dbReference>
<proteinExistence type="inferred from homology"/>
<feature type="region of interest" description="Disordered" evidence="10">
    <location>
        <begin position="67"/>
        <end position="151"/>
    </location>
</feature>
<protein>
    <recommendedName>
        <fullName evidence="8">Mitoguardin 2</fullName>
    </recommendedName>
    <alternativeName>
        <fullName evidence="9">Protein FAM73B</fullName>
    </alternativeName>
</protein>
<accession>A0A9D3NEX3</accession>
<evidence type="ECO:0000313" key="12">
    <source>
        <dbReference type="Proteomes" id="UP000824219"/>
    </source>
</evidence>
<feature type="compositionally biased region" description="Polar residues" evidence="10">
    <location>
        <begin position="110"/>
        <end position="120"/>
    </location>
</feature>
<feature type="compositionally biased region" description="Polar residues" evidence="10">
    <location>
        <begin position="199"/>
        <end position="211"/>
    </location>
</feature>
<keyword evidence="4" id="KW-1000">Mitochondrion outer membrane</keyword>
<gene>
    <name evidence="11" type="ORF">KOW79_015305</name>
</gene>
<evidence type="ECO:0000256" key="4">
    <source>
        <dbReference type="ARBA" id="ARBA00022787"/>
    </source>
</evidence>
<comment type="caution">
    <text evidence="11">The sequence shown here is derived from an EMBL/GenBank/DDBJ whole genome shotgun (WGS) entry which is preliminary data.</text>
</comment>
<evidence type="ECO:0000256" key="2">
    <source>
        <dbReference type="ARBA" id="ARBA00008969"/>
    </source>
</evidence>
<feature type="region of interest" description="Disordered" evidence="10">
    <location>
        <begin position="199"/>
        <end position="221"/>
    </location>
</feature>
<evidence type="ECO:0000256" key="6">
    <source>
        <dbReference type="ARBA" id="ARBA00023128"/>
    </source>
</evidence>
<dbReference type="PANTHER" id="PTHR21508:SF4">
    <property type="entry name" value="MITOGUARDIN 2"/>
    <property type="match status" value="1"/>
</dbReference>
<dbReference type="AlphaFoldDB" id="A0A9D3NEX3"/>